<protein>
    <submittedName>
        <fullName evidence="2">Metal dependent phosphohydrolase</fullName>
    </submittedName>
</protein>
<proteinExistence type="predicted"/>
<gene>
    <name evidence="2" type="ordered locus">PERMA_0990</name>
</gene>
<dbReference type="KEGG" id="pmx:PERMA_0990"/>
<dbReference type="Proteomes" id="UP000001366">
    <property type="component" value="Chromosome"/>
</dbReference>
<dbReference type="RefSeq" id="WP_012675411.1">
    <property type="nucleotide sequence ID" value="NC_012440.1"/>
</dbReference>
<evidence type="ECO:0000313" key="3">
    <source>
        <dbReference type="Proteomes" id="UP000001366"/>
    </source>
</evidence>
<dbReference type="Pfam" id="PF23023">
    <property type="entry name" value="Anti-Pycsar_Apyc1"/>
    <property type="match status" value="1"/>
</dbReference>
<dbReference type="Gene3D" id="3.60.15.10">
    <property type="entry name" value="Ribonuclease Z/Hydroxyacylglutathione hydrolase-like"/>
    <property type="match status" value="1"/>
</dbReference>
<dbReference type="PANTHER" id="PTHR28283:SF1">
    <property type="entry name" value="3',5'-CYCLIC-NUCLEOTIDE PHOSPHODIESTERASE 1"/>
    <property type="match status" value="1"/>
</dbReference>
<dbReference type="InterPro" id="IPR001279">
    <property type="entry name" value="Metallo-B-lactamas"/>
</dbReference>
<reference evidence="2 3" key="1">
    <citation type="journal article" date="2009" name="J. Bacteriol.">
        <title>Complete and draft genome sequences of six members of the Aquificales.</title>
        <authorList>
            <person name="Reysenbach A.L."/>
            <person name="Hamamura N."/>
            <person name="Podar M."/>
            <person name="Griffiths E."/>
            <person name="Ferreira S."/>
            <person name="Hochstein R."/>
            <person name="Heidelberg J."/>
            <person name="Johnson J."/>
            <person name="Mead D."/>
            <person name="Pohorille A."/>
            <person name="Sarmiento M."/>
            <person name="Schweighofer K."/>
            <person name="Seshadri R."/>
            <person name="Voytek M.A."/>
        </authorList>
    </citation>
    <scope>NUCLEOTIDE SEQUENCE [LARGE SCALE GENOMIC DNA]</scope>
    <source>
        <strain evidence="3">DSM 14350 / EX-H1</strain>
    </source>
</reference>
<evidence type="ECO:0000313" key="2">
    <source>
        <dbReference type="EMBL" id="ACO03172.1"/>
    </source>
</evidence>
<sequence length="254" mass="29617">MSSKKNKIRVLGAYGSKYRDMNPSTFLINDTVCIDAGNIIEPLKEDIFKISHIFLTHSHFDHISDIPFLLDLTYSKREKPLYLYALKDTINTLKEDLFNQSIWPDFSKIKLPQTGEPALQFIEISYYEEYTVDGIRVKTFPSEHTVPTSGFIINDQILISGDTVSTDVIINQLKENPDIKKVFIDISFPERLEDIAYKSKHHSTKTVRDLIRKLNGHISIYGYHLKPLYAEEIKKELKDERVSFLEEEDRFYFL</sequence>
<dbReference type="GO" id="GO:1902660">
    <property type="term" value="P:negative regulation of glucose mediated signaling pathway"/>
    <property type="evidence" value="ECO:0007669"/>
    <property type="project" value="TreeGrafter"/>
</dbReference>
<evidence type="ECO:0000259" key="1">
    <source>
        <dbReference type="SMART" id="SM00849"/>
    </source>
</evidence>
<dbReference type="SMART" id="SM00849">
    <property type="entry name" value="Lactamase_B"/>
    <property type="match status" value="1"/>
</dbReference>
<organism evidence="2 3">
    <name type="scientific">Persephonella marina (strain DSM 14350 / EX-H1)</name>
    <dbReference type="NCBI Taxonomy" id="123214"/>
    <lineage>
        <taxon>Bacteria</taxon>
        <taxon>Pseudomonadati</taxon>
        <taxon>Aquificota</taxon>
        <taxon>Aquificia</taxon>
        <taxon>Aquificales</taxon>
        <taxon>Hydrogenothermaceae</taxon>
        <taxon>Persephonella</taxon>
    </lineage>
</organism>
<dbReference type="HOGENOM" id="CLU_1060731_0_0_0"/>
<dbReference type="GO" id="GO:0047555">
    <property type="term" value="F:3',5'-cyclic-GMP phosphodiesterase activity"/>
    <property type="evidence" value="ECO:0007669"/>
    <property type="project" value="TreeGrafter"/>
</dbReference>
<accession>C0QQ29</accession>
<dbReference type="eggNOG" id="COG1234">
    <property type="taxonomic scope" value="Bacteria"/>
</dbReference>
<dbReference type="GO" id="GO:0004115">
    <property type="term" value="F:3',5'-cyclic-AMP phosphodiesterase activity"/>
    <property type="evidence" value="ECO:0007669"/>
    <property type="project" value="InterPro"/>
</dbReference>
<feature type="domain" description="Metallo-beta-lactamase" evidence="1">
    <location>
        <begin position="22"/>
        <end position="224"/>
    </location>
</feature>
<keyword evidence="3" id="KW-1185">Reference proteome</keyword>
<dbReference type="PaxDb" id="123214-PERMA_0990"/>
<dbReference type="AlphaFoldDB" id="C0QQ29"/>
<dbReference type="GO" id="GO:0006198">
    <property type="term" value="P:cAMP catabolic process"/>
    <property type="evidence" value="ECO:0007669"/>
    <property type="project" value="InterPro"/>
</dbReference>
<dbReference type="STRING" id="123214.PERMA_0990"/>
<dbReference type="PRINTS" id="PR00388">
    <property type="entry name" value="PDIESTERASE2"/>
</dbReference>
<dbReference type="OrthoDB" id="9800940at2"/>
<name>C0QQ29_PERMH</name>
<dbReference type="SUPFAM" id="SSF56281">
    <property type="entry name" value="Metallo-hydrolase/oxidoreductase"/>
    <property type="match status" value="1"/>
</dbReference>
<dbReference type="InterPro" id="IPR036866">
    <property type="entry name" value="RibonucZ/Hydroxyglut_hydro"/>
</dbReference>
<dbReference type="InterPro" id="IPR000396">
    <property type="entry name" value="Pdiesterase2"/>
</dbReference>
<keyword evidence="2" id="KW-0378">Hydrolase</keyword>
<dbReference type="PANTHER" id="PTHR28283">
    <property type="entry name" value="3',5'-CYCLIC-NUCLEOTIDE PHOSPHODIESTERASE 1"/>
    <property type="match status" value="1"/>
</dbReference>
<dbReference type="EMBL" id="CP001230">
    <property type="protein sequence ID" value="ACO03172.1"/>
    <property type="molecule type" value="Genomic_DNA"/>
</dbReference>